<evidence type="ECO:0000313" key="2">
    <source>
        <dbReference type="EMBL" id="PWU23300.1"/>
    </source>
</evidence>
<dbReference type="AlphaFoldDB" id="A0A317JR85"/>
<accession>A0A317JR85</accession>
<evidence type="ECO:0000256" key="1">
    <source>
        <dbReference type="SAM" id="Phobius"/>
    </source>
</evidence>
<keyword evidence="1" id="KW-1133">Transmembrane helix</keyword>
<dbReference type="Proteomes" id="UP000246104">
    <property type="component" value="Unassembled WGS sequence"/>
</dbReference>
<keyword evidence="1" id="KW-0812">Transmembrane</keyword>
<evidence type="ECO:0000313" key="3">
    <source>
        <dbReference type="Proteomes" id="UP000246104"/>
    </source>
</evidence>
<proteinExistence type="predicted"/>
<reference evidence="2 3" key="1">
    <citation type="submission" date="2018-02" db="EMBL/GenBank/DDBJ databases">
        <title>Genomic Reconstructions from Amazon Rainforest and Pasture Soil Reveal Novel Insights into the Physiology of Candidate Phyla in Tropical Sites.</title>
        <authorList>
            <person name="Kroeger M.E."/>
            <person name="Delmont T."/>
            <person name="Eren A.M."/>
            <person name="Guo J."/>
            <person name="Meyer K.M."/>
            <person name="Khan K."/>
            <person name="Rodrigues J.L.M."/>
            <person name="Bohannan B.J.M."/>
            <person name="Tringe S."/>
            <person name="Borges C.D."/>
            <person name="Tiedje J."/>
            <person name="Tsai S.M."/>
            <person name="Nusslein K."/>
        </authorList>
    </citation>
    <scope>NUCLEOTIDE SEQUENCE [LARGE SCALE GENOMIC DNA]</scope>
    <source>
        <strain evidence="2">Amazon FNV 2010 28 9</strain>
    </source>
</reference>
<protein>
    <submittedName>
        <fullName evidence="2">Uncharacterized protein</fullName>
    </submittedName>
</protein>
<organism evidence="2 3">
    <name type="scientific">Candidatus Cerribacteria bacterium 'Amazon FNV 2010 28 9'</name>
    <dbReference type="NCBI Taxonomy" id="2081795"/>
    <lineage>
        <taxon>Bacteria</taxon>
        <taxon>Candidatus Cerribacteria</taxon>
    </lineage>
</organism>
<keyword evidence="1" id="KW-0472">Membrane</keyword>
<dbReference type="EMBL" id="PSRQ01000039">
    <property type="protein sequence ID" value="PWU23300.1"/>
    <property type="molecule type" value="Genomic_DNA"/>
</dbReference>
<sequence>MGNGKKLVGTGIIIMMLFASILAVCGSGFWGFSLWLFLINHLNVQDLFVPLGTAICTLLMSLFIAVSAILIALMNAHKE</sequence>
<feature type="transmembrane region" description="Helical" evidence="1">
    <location>
        <begin position="51"/>
        <end position="73"/>
    </location>
</feature>
<gene>
    <name evidence="2" type="ORF">C5B42_03390</name>
</gene>
<comment type="caution">
    <text evidence="2">The sequence shown here is derived from an EMBL/GenBank/DDBJ whole genome shotgun (WGS) entry which is preliminary data.</text>
</comment>
<name>A0A317JR85_9BACT</name>
<feature type="transmembrane region" description="Helical" evidence="1">
    <location>
        <begin position="12"/>
        <end position="39"/>
    </location>
</feature>